<dbReference type="Gramene" id="PNW82558">
    <property type="protein sequence ID" value="PNW82558"/>
    <property type="gene ID" value="CHLRE_06g283850v5"/>
</dbReference>
<dbReference type="Proteomes" id="UP000006906">
    <property type="component" value="Chromosome 6"/>
</dbReference>
<dbReference type="InParanoid" id="A0A2K3DPZ5"/>
<keyword evidence="2" id="KW-1185">Reference proteome</keyword>
<name>A0A2K3DPZ5_CHLRE</name>
<dbReference type="PaxDb" id="3055-EDP01600"/>
<accession>A0A2K3DPZ5</accession>
<protein>
    <submittedName>
        <fullName evidence="1">Uncharacterized protein</fullName>
    </submittedName>
</protein>
<dbReference type="AlphaFoldDB" id="A0A2K3DPZ5"/>
<evidence type="ECO:0000313" key="2">
    <source>
        <dbReference type="Proteomes" id="UP000006906"/>
    </source>
</evidence>
<organism evidence="1 2">
    <name type="scientific">Chlamydomonas reinhardtii</name>
    <name type="common">Chlamydomonas smithii</name>
    <dbReference type="NCBI Taxonomy" id="3055"/>
    <lineage>
        <taxon>Eukaryota</taxon>
        <taxon>Viridiplantae</taxon>
        <taxon>Chlorophyta</taxon>
        <taxon>core chlorophytes</taxon>
        <taxon>Chlorophyceae</taxon>
        <taxon>CS clade</taxon>
        <taxon>Chlamydomonadales</taxon>
        <taxon>Chlamydomonadaceae</taxon>
        <taxon>Chlamydomonas</taxon>
    </lineage>
</organism>
<sequence>MVAESAPASAAAAAEADADSMTLDEQLLPTILLVKALKGVTLGAEVFNCSAEQPCQHLCKATLDKYGTRTVKITPGVDDSEFANGVVFAHSIWRLLMEEPRVRAGLTIRQRTLLRDMVIPADVVKALASPENTAPESVVGEAARVLDRRGVLLWAPGAAPLNSDLDPSDLAPPAWVMGCFDEESERQAQESNLLAPKGEELLSAFRDAMLAAARHSDTDALELLGESATVWKLSDADKDILLADLTQLLIQGAISRDLAGWLFGPEGPAVFDGWRYSDVPLIVAGHAERSMLAPGEQAEGSGGTGLAQAALSLLDFLHGLGFKGADNGRTLLIAVRAAAFGVCDLALLDWLVNHKCPTGPAGMAYACAIGTDKDVRPPHAMAVVAHLTKLGVPMGSLALEDLWRLPAESYKEYVDYLGKHGCPADDRNKLYHAATVEDYAFKNEQNMDKDFRKDVLIAANLAPDFNNRAAEHLKRKFEKLEKLFKGDKSATVWPQVVVKPLTDLITSLSPGGPYSVIGSCRGSLRHVLEFEPDFIAARAVDTAVEESAATIAASKVLIDDWAAHCGAKSDDVRLTAARSAAAAWVQTQEKAAAAWDAWYVAKDGGAVFVARAMEAAKAATATKESVERIGTAATLEIAAAEVSEKTKAAVKKATLEAAAQASSRAAQVAVNKANAYAARVNTALAVVAIKSPAGEVEQADAALRVAIEATAQCCQVAGAAA</sequence>
<gene>
    <name evidence="1" type="ORF">CHLRE_06g283850v5</name>
</gene>
<proteinExistence type="predicted"/>
<dbReference type="ExpressionAtlas" id="A0A2K3DPZ5">
    <property type="expression patterns" value="baseline"/>
</dbReference>
<evidence type="ECO:0000313" key="1">
    <source>
        <dbReference type="EMBL" id="PNW82558.1"/>
    </source>
</evidence>
<dbReference type="GeneID" id="5720968"/>
<dbReference type="OrthoDB" id="535827at2759"/>
<dbReference type="RefSeq" id="XP_001695342.2">
    <property type="nucleotide sequence ID" value="XM_001695290.2"/>
</dbReference>
<reference evidence="1 2" key="1">
    <citation type="journal article" date="2007" name="Science">
        <title>The Chlamydomonas genome reveals the evolution of key animal and plant functions.</title>
        <authorList>
            <person name="Merchant S.S."/>
            <person name="Prochnik S.E."/>
            <person name="Vallon O."/>
            <person name="Harris E.H."/>
            <person name="Karpowicz S.J."/>
            <person name="Witman G.B."/>
            <person name="Terry A."/>
            <person name="Salamov A."/>
            <person name="Fritz-Laylin L.K."/>
            <person name="Marechal-Drouard L."/>
            <person name="Marshall W.F."/>
            <person name="Qu L.H."/>
            <person name="Nelson D.R."/>
            <person name="Sanderfoot A.A."/>
            <person name="Spalding M.H."/>
            <person name="Kapitonov V.V."/>
            <person name="Ren Q."/>
            <person name="Ferris P."/>
            <person name="Lindquist E."/>
            <person name="Shapiro H."/>
            <person name="Lucas S.M."/>
            <person name="Grimwood J."/>
            <person name="Schmutz J."/>
            <person name="Cardol P."/>
            <person name="Cerutti H."/>
            <person name="Chanfreau G."/>
            <person name="Chen C.L."/>
            <person name="Cognat V."/>
            <person name="Croft M.T."/>
            <person name="Dent R."/>
            <person name="Dutcher S."/>
            <person name="Fernandez E."/>
            <person name="Fukuzawa H."/>
            <person name="Gonzalez-Ballester D."/>
            <person name="Gonzalez-Halphen D."/>
            <person name="Hallmann A."/>
            <person name="Hanikenne M."/>
            <person name="Hippler M."/>
            <person name="Inwood W."/>
            <person name="Jabbari K."/>
            <person name="Kalanon M."/>
            <person name="Kuras R."/>
            <person name="Lefebvre P.A."/>
            <person name="Lemaire S.D."/>
            <person name="Lobanov A.V."/>
            <person name="Lohr M."/>
            <person name="Manuell A."/>
            <person name="Meier I."/>
            <person name="Mets L."/>
            <person name="Mittag M."/>
            <person name="Mittelmeier T."/>
            <person name="Moroney J.V."/>
            <person name="Moseley J."/>
            <person name="Napoli C."/>
            <person name="Nedelcu A.M."/>
            <person name="Niyogi K."/>
            <person name="Novoselov S.V."/>
            <person name="Paulsen I.T."/>
            <person name="Pazour G."/>
            <person name="Purton S."/>
            <person name="Ral J.P."/>
            <person name="Riano-Pachon D.M."/>
            <person name="Riekhof W."/>
            <person name="Rymarquis L."/>
            <person name="Schroda M."/>
            <person name="Stern D."/>
            <person name="Umen J."/>
            <person name="Willows R."/>
            <person name="Wilson N."/>
            <person name="Zimmer S.L."/>
            <person name="Allmer J."/>
            <person name="Balk J."/>
            <person name="Bisova K."/>
            <person name="Chen C.J."/>
            <person name="Elias M."/>
            <person name="Gendler K."/>
            <person name="Hauser C."/>
            <person name="Lamb M.R."/>
            <person name="Ledford H."/>
            <person name="Long J.C."/>
            <person name="Minagawa J."/>
            <person name="Page M.D."/>
            <person name="Pan J."/>
            <person name="Pootakham W."/>
            <person name="Roje S."/>
            <person name="Rose A."/>
            <person name="Stahlberg E."/>
            <person name="Terauchi A.M."/>
            <person name="Yang P."/>
            <person name="Ball S."/>
            <person name="Bowler C."/>
            <person name="Dieckmann C.L."/>
            <person name="Gladyshev V.N."/>
            <person name="Green P."/>
            <person name="Jorgensen R."/>
            <person name="Mayfield S."/>
            <person name="Mueller-Roeber B."/>
            <person name="Rajamani S."/>
            <person name="Sayre R.T."/>
            <person name="Brokstein P."/>
            <person name="Dubchak I."/>
            <person name="Goodstein D."/>
            <person name="Hornick L."/>
            <person name="Huang Y.W."/>
            <person name="Jhaveri J."/>
            <person name="Luo Y."/>
            <person name="Martinez D."/>
            <person name="Ngau W.C."/>
            <person name="Otillar B."/>
            <person name="Poliakov A."/>
            <person name="Porter A."/>
            <person name="Szajkowski L."/>
            <person name="Werner G."/>
            <person name="Zhou K."/>
            <person name="Grigoriev I.V."/>
            <person name="Rokhsar D.S."/>
            <person name="Grossman A.R."/>
        </authorList>
    </citation>
    <scope>NUCLEOTIDE SEQUENCE [LARGE SCALE GENOMIC DNA]</scope>
    <source>
        <strain evidence="2">CC-503</strain>
    </source>
</reference>
<dbReference type="KEGG" id="cre:CHLRE_06g283850v5"/>
<dbReference type="EMBL" id="CM008967">
    <property type="protein sequence ID" value="PNW82558.1"/>
    <property type="molecule type" value="Genomic_DNA"/>
</dbReference>